<dbReference type="Gene3D" id="3.40.50.2000">
    <property type="entry name" value="Glycogen Phosphorylase B"/>
    <property type="match status" value="2"/>
</dbReference>
<dbReference type="CDD" id="cd03801">
    <property type="entry name" value="GT4_PimA-like"/>
    <property type="match status" value="1"/>
</dbReference>
<dbReference type="OrthoDB" id="179766at2"/>
<dbReference type="InterPro" id="IPR028098">
    <property type="entry name" value="Glyco_trans_4-like_N"/>
</dbReference>
<sequence length="329" mass="37187">MPPRSWRLTSSFTSIVPHLGWGRSAFAGCAMAVRRQIREIRPDIVHGQGTERDCAMSAVFSGYPNVLTIHGNMRALALRPELRASRYYKMISVLESFCLRRTAGVICNSAYTEDLVSPRARRTWRVPNAIQSEFFQVSNSLSRGEVPQILNVGTITPWKCQLEVLIEIRLLWQQGYRFKMLFAGELSTSSSYGKDFHEELQRAEEAGYATHVGFLDVHGLIELMDQSHAMIHCPSEEAFGLVVAEAMARGLKFFGSNVGGVRDIACMIDEAELDSDICNLMEQVRLWIESGAPRSDSLKERMASLYHPRVIAERHIEIYKEARSNKRLS</sequence>
<dbReference type="Pfam" id="PF00534">
    <property type="entry name" value="Glycos_transf_1"/>
    <property type="match status" value="1"/>
</dbReference>
<feature type="domain" description="Glycosyl transferase family 1" evidence="1">
    <location>
        <begin position="141"/>
        <end position="267"/>
    </location>
</feature>
<dbReference type="PANTHER" id="PTHR45947:SF3">
    <property type="entry name" value="SULFOQUINOVOSYL TRANSFERASE SQD2"/>
    <property type="match status" value="1"/>
</dbReference>
<keyword evidence="4" id="KW-1185">Reference proteome</keyword>
<protein>
    <recommendedName>
        <fullName evidence="5">Glycosyl transferase family 1 domain-containing protein</fullName>
    </recommendedName>
</protein>
<feature type="domain" description="Glycosyltransferase subfamily 4-like N-terminal" evidence="2">
    <location>
        <begin position="13"/>
        <end position="131"/>
    </location>
</feature>
<dbReference type="InterPro" id="IPR050194">
    <property type="entry name" value="Glycosyltransferase_grp1"/>
</dbReference>
<evidence type="ECO:0000259" key="2">
    <source>
        <dbReference type="Pfam" id="PF13439"/>
    </source>
</evidence>
<reference evidence="3 4" key="1">
    <citation type="submission" date="2016-12" db="EMBL/GenBank/DDBJ databases">
        <title>Study of bacterial adaptation to deep sea.</title>
        <authorList>
            <person name="Song J."/>
            <person name="Yoshizawa S."/>
            <person name="Kogure K."/>
        </authorList>
    </citation>
    <scope>NUCLEOTIDE SEQUENCE [LARGE SCALE GENOMIC DNA]</scope>
    <source>
        <strain evidence="3 4">SAORIC-165</strain>
    </source>
</reference>
<dbReference type="EMBL" id="MQWA01000001">
    <property type="protein sequence ID" value="PQJ28083.1"/>
    <property type="molecule type" value="Genomic_DNA"/>
</dbReference>
<accession>A0A2S7U1N0</accession>
<dbReference type="Pfam" id="PF13439">
    <property type="entry name" value="Glyco_transf_4"/>
    <property type="match status" value="1"/>
</dbReference>
<gene>
    <name evidence="3" type="ORF">BSZ32_05905</name>
</gene>
<dbReference type="PANTHER" id="PTHR45947">
    <property type="entry name" value="SULFOQUINOVOSYL TRANSFERASE SQD2"/>
    <property type="match status" value="1"/>
</dbReference>
<organism evidence="3 4">
    <name type="scientific">Rubritalea profundi</name>
    <dbReference type="NCBI Taxonomy" id="1658618"/>
    <lineage>
        <taxon>Bacteria</taxon>
        <taxon>Pseudomonadati</taxon>
        <taxon>Verrucomicrobiota</taxon>
        <taxon>Verrucomicrobiia</taxon>
        <taxon>Verrucomicrobiales</taxon>
        <taxon>Rubritaleaceae</taxon>
        <taxon>Rubritalea</taxon>
    </lineage>
</organism>
<dbReference type="GO" id="GO:0016757">
    <property type="term" value="F:glycosyltransferase activity"/>
    <property type="evidence" value="ECO:0007669"/>
    <property type="project" value="InterPro"/>
</dbReference>
<dbReference type="SUPFAM" id="SSF53756">
    <property type="entry name" value="UDP-Glycosyltransferase/glycogen phosphorylase"/>
    <property type="match status" value="1"/>
</dbReference>
<evidence type="ECO:0008006" key="5">
    <source>
        <dbReference type="Google" id="ProtNLM"/>
    </source>
</evidence>
<comment type="caution">
    <text evidence="3">The sequence shown here is derived from an EMBL/GenBank/DDBJ whole genome shotgun (WGS) entry which is preliminary data.</text>
</comment>
<dbReference type="AlphaFoldDB" id="A0A2S7U1N0"/>
<proteinExistence type="predicted"/>
<dbReference type="InterPro" id="IPR001296">
    <property type="entry name" value="Glyco_trans_1"/>
</dbReference>
<evidence type="ECO:0000313" key="3">
    <source>
        <dbReference type="EMBL" id="PQJ28083.1"/>
    </source>
</evidence>
<evidence type="ECO:0000259" key="1">
    <source>
        <dbReference type="Pfam" id="PF00534"/>
    </source>
</evidence>
<name>A0A2S7U1N0_9BACT</name>
<evidence type="ECO:0000313" key="4">
    <source>
        <dbReference type="Proteomes" id="UP000239907"/>
    </source>
</evidence>
<dbReference type="Proteomes" id="UP000239907">
    <property type="component" value="Unassembled WGS sequence"/>
</dbReference>